<evidence type="ECO:0000313" key="10">
    <source>
        <dbReference type="Proteomes" id="UP000249130"/>
    </source>
</evidence>
<name>A0A327KLU1_9BRAD</name>
<dbReference type="InterPro" id="IPR036597">
    <property type="entry name" value="Fido-like_dom_sf"/>
</dbReference>
<feature type="domain" description="Fido" evidence="8">
    <location>
        <begin position="34"/>
        <end position="171"/>
    </location>
</feature>
<evidence type="ECO:0000256" key="1">
    <source>
        <dbReference type="ARBA" id="ARBA00022679"/>
    </source>
</evidence>
<dbReference type="EC" id="2.7.7.108" evidence="5"/>
<comment type="caution">
    <text evidence="9">The sequence shown here is derived from an EMBL/GenBank/DDBJ whole genome shotgun (WGS) entry which is preliminary data.</text>
</comment>
<keyword evidence="2" id="KW-0548">Nucleotidyltransferase</keyword>
<evidence type="ECO:0000256" key="5">
    <source>
        <dbReference type="ARBA" id="ARBA00034531"/>
    </source>
</evidence>
<dbReference type="PANTHER" id="PTHR39560">
    <property type="entry name" value="PROTEIN ADENYLYLTRANSFERASE FIC-RELATED"/>
    <property type="match status" value="1"/>
</dbReference>
<dbReference type="Proteomes" id="UP000249130">
    <property type="component" value="Unassembled WGS sequence"/>
</dbReference>
<keyword evidence="1 9" id="KW-0808">Transferase</keyword>
<gene>
    <name evidence="9" type="ORF">CH341_26250</name>
</gene>
<accession>A0A327KLU1</accession>
<keyword evidence="4" id="KW-0067">ATP-binding</keyword>
<evidence type="ECO:0000256" key="4">
    <source>
        <dbReference type="ARBA" id="ARBA00022840"/>
    </source>
</evidence>
<dbReference type="OrthoDB" id="9813719at2"/>
<organism evidence="9 10">
    <name type="scientific">Rhodoplanes roseus</name>
    <dbReference type="NCBI Taxonomy" id="29409"/>
    <lineage>
        <taxon>Bacteria</taxon>
        <taxon>Pseudomonadati</taxon>
        <taxon>Pseudomonadota</taxon>
        <taxon>Alphaproteobacteria</taxon>
        <taxon>Hyphomicrobiales</taxon>
        <taxon>Nitrobacteraceae</taxon>
        <taxon>Rhodoplanes</taxon>
    </lineage>
</organism>
<dbReference type="Pfam" id="PF02661">
    <property type="entry name" value="Fic"/>
    <property type="match status" value="1"/>
</dbReference>
<proteinExistence type="predicted"/>
<dbReference type="AlphaFoldDB" id="A0A327KLU1"/>
<evidence type="ECO:0000259" key="8">
    <source>
        <dbReference type="PROSITE" id="PS51459"/>
    </source>
</evidence>
<dbReference type="EMBL" id="NPEX01000302">
    <property type="protein sequence ID" value="RAI39241.1"/>
    <property type="molecule type" value="Genomic_DNA"/>
</dbReference>
<protein>
    <recommendedName>
        <fullName evidence="5">protein adenylyltransferase</fullName>
        <ecNumber evidence="5">2.7.7.108</ecNumber>
    </recommendedName>
</protein>
<dbReference type="Gene3D" id="1.10.3290.10">
    <property type="entry name" value="Fido-like domain"/>
    <property type="match status" value="1"/>
</dbReference>
<reference evidence="9 10" key="1">
    <citation type="submission" date="2017-07" db="EMBL/GenBank/DDBJ databases">
        <title>Draft Genome Sequences of Select Purple Nonsulfur Bacteria.</title>
        <authorList>
            <person name="Lasarre B."/>
            <person name="Mckinlay J.B."/>
        </authorList>
    </citation>
    <scope>NUCLEOTIDE SEQUENCE [LARGE SCALE GENOMIC DNA]</scope>
    <source>
        <strain evidence="9 10">DSM 5909</strain>
    </source>
</reference>
<comment type="catalytic activity">
    <reaction evidence="6">
        <text>L-threonyl-[protein] + ATP = 3-O-(5'-adenylyl)-L-threonyl-[protein] + diphosphate</text>
        <dbReference type="Rhea" id="RHEA:54292"/>
        <dbReference type="Rhea" id="RHEA-COMP:11060"/>
        <dbReference type="Rhea" id="RHEA-COMP:13847"/>
        <dbReference type="ChEBI" id="CHEBI:30013"/>
        <dbReference type="ChEBI" id="CHEBI:30616"/>
        <dbReference type="ChEBI" id="CHEBI:33019"/>
        <dbReference type="ChEBI" id="CHEBI:138113"/>
        <dbReference type="EC" id="2.7.7.108"/>
    </reaction>
</comment>
<dbReference type="PROSITE" id="PS51459">
    <property type="entry name" value="FIDO"/>
    <property type="match status" value="1"/>
</dbReference>
<sequence length="177" mass="19905">MRNRAGIRDQARLDAFEHDAALQRASEPVRIGPLDVTQYRALHRHPFQDVYAWAGRFRTVRIGKGGSVFCYPENIRGEMTKLFATLRAADGFRGVRRAEFAERAAHFLAELNAVHPFREGNGRTQLALLTLLSDRAGHMLDLDRMQPAEMLDAMVRSFEGDEAPLRNLVFDLSAPGA</sequence>
<keyword evidence="3" id="KW-0547">Nucleotide-binding</keyword>
<evidence type="ECO:0000256" key="2">
    <source>
        <dbReference type="ARBA" id="ARBA00022695"/>
    </source>
</evidence>
<dbReference type="InterPro" id="IPR003812">
    <property type="entry name" value="Fido"/>
</dbReference>
<dbReference type="SUPFAM" id="SSF140931">
    <property type="entry name" value="Fic-like"/>
    <property type="match status" value="1"/>
</dbReference>
<evidence type="ECO:0000256" key="6">
    <source>
        <dbReference type="ARBA" id="ARBA00047939"/>
    </source>
</evidence>
<dbReference type="GO" id="GO:0070733">
    <property type="term" value="F:AMPylase activity"/>
    <property type="evidence" value="ECO:0007669"/>
    <property type="project" value="UniProtKB-EC"/>
</dbReference>
<keyword evidence="10" id="KW-1185">Reference proteome</keyword>
<evidence type="ECO:0000256" key="7">
    <source>
        <dbReference type="ARBA" id="ARBA00048696"/>
    </source>
</evidence>
<comment type="catalytic activity">
    <reaction evidence="7">
        <text>L-tyrosyl-[protein] + ATP = O-(5'-adenylyl)-L-tyrosyl-[protein] + diphosphate</text>
        <dbReference type="Rhea" id="RHEA:54288"/>
        <dbReference type="Rhea" id="RHEA-COMP:10136"/>
        <dbReference type="Rhea" id="RHEA-COMP:13846"/>
        <dbReference type="ChEBI" id="CHEBI:30616"/>
        <dbReference type="ChEBI" id="CHEBI:33019"/>
        <dbReference type="ChEBI" id="CHEBI:46858"/>
        <dbReference type="ChEBI" id="CHEBI:83624"/>
        <dbReference type="EC" id="2.7.7.108"/>
    </reaction>
</comment>
<dbReference type="GO" id="GO:0005524">
    <property type="term" value="F:ATP binding"/>
    <property type="evidence" value="ECO:0007669"/>
    <property type="project" value="UniProtKB-KW"/>
</dbReference>
<dbReference type="PANTHER" id="PTHR39560:SF1">
    <property type="entry name" value="PROTEIN ADENYLYLTRANSFERASE FIC-RELATED"/>
    <property type="match status" value="1"/>
</dbReference>
<evidence type="ECO:0000313" key="9">
    <source>
        <dbReference type="EMBL" id="RAI39241.1"/>
    </source>
</evidence>
<evidence type="ECO:0000256" key="3">
    <source>
        <dbReference type="ARBA" id="ARBA00022741"/>
    </source>
</evidence>
<dbReference type="GO" id="GO:0051302">
    <property type="term" value="P:regulation of cell division"/>
    <property type="evidence" value="ECO:0007669"/>
    <property type="project" value="TreeGrafter"/>
</dbReference>